<dbReference type="AlphaFoldDB" id="K0R7B1"/>
<keyword evidence="2" id="KW-1185">Reference proteome</keyword>
<dbReference type="Proteomes" id="UP000266841">
    <property type="component" value="Unassembled WGS sequence"/>
</dbReference>
<sequence>MPVFARSRSAMLAVGGRLNLSAPWPLLGMLMIRVALAGAKRRLVVLLLGHRDAICVGWDCARGRVATVTTGLKPHLGGCPGLAPIQYVIMIISSFERGACLTTHQQMGFETCAEELSVNGYALLRLDELCQHQQHDVIPRAFDLAREELDWTAAEKTVPPSIDPAEDSSG</sequence>
<gene>
    <name evidence="1" type="ORF">THAOC_31840</name>
</gene>
<evidence type="ECO:0000313" key="1">
    <source>
        <dbReference type="EMBL" id="EJK49303.1"/>
    </source>
</evidence>
<accession>K0R7B1</accession>
<name>K0R7B1_THAOC</name>
<evidence type="ECO:0000313" key="2">
    <source>
        <dbReference type="Proteomes" id="UP000266841"/>
    </source>
</evidence>
<comment type="caution">
    <text evidence="1">The sequence shown here is derived from an EMBL/GenBank/DDBJ whole genome shotgun (WGS) entry which is preliminary data.</text>
</comment>
<protein>
    <submittedName>
        <fullName evidence="1">Uncharacterized protein</fullName>
    </submittedName>
</protein>
<feature type="non-terminal residue" evidence="1">
    <location>
        <position position="170"/>
    </location>
</feature>
<proteinExistence type="predicted"/>
<reference evidence="1 2" key="1">
    <citation type="journal article" date="2012" name="Genome Biol.">
        <title>Genome and low-iron response of an oceanic diatom adapted to chronic iron limitation.</title>
        <authorList>
            <person name="Lommer M."/>
            <person name="Specht M."/>
            <person name="Roy A.S."/>
            <person name="Kraemer L."/>
            <person name="Andreson R."/>
            <person name="Gutowska M.A."/>
            <person name="Wolf J."/>
            <person name="Bergner S.V."/>
            <person name="Schilhabel M.B."/>
            <person name="Klostermeier U.C."/>
            <person name="Beiko R.G."/>
            <person name="Rosenstiel P."/>
            <person name="Hippler M."/>
            <person name="Laroche J."/>
        </authorList>
    </citation>
    <scope>NUCLEOTIDE SEQUENCE [LARGE SCALE GENOMIC DNA]</scope>
    <source>
        <strain evidence="1 2">CCMP1005</strain>
    </source>
</reference>
<dbReference type="EMBL" id="AGNL01044945">
    <property type="protein sequence ID" value="EJK49303.1"/>
    <property type="molecule type" value="Genomic_DNA"/>
</dbReference>
<organism evidence="1 2">
    <name type="scientific">Thalassiosira oceanica</name>
    <name type="common">Marine diatom</name>
    <dbReference type="NCBI Taxonomy" id="159749"/>
    <lineage>
        <taxon>Eukaryota</taxon>
        <taxon>Sar</taxon>
        <taxon>Stramenopiles</taxon>
        <taxon>Ochrophyta</taxon>
        <taxon>Bacillariophyta</taxon>
        <taxon>Coscinodiscophyceae</taxon>
        <taxon>Thalassiosirophycidae</taxon>
        <taxon>Thalassiosirales</taxon>
        <taxon>Thalassiosiraceae</taxon>
        <taxon>Thalassiosira</taxon>
    </lineage>
</organism>